<organism evidence="3 4">
    <name type="scientific">Alsobacter ponti</name>
    <dbReference type="NCBI Taxonomy" id="2962936"/>
    <lineage>
        <taxon>Bacteria</taxon>
        <taxon>Pseudomonadati</taxon>
        <taxon>Pseudomonadota</taxon>
        <taxon>Alphaproteobacteria</taxon>
        <taxon>Hyphomicrobiales</taxon>
        <taxon>Alsobacteraceae</taxon>
        <taxon>Alsobacter</taxon>
    </lineage>
</organism>
<feature type="transmembrane region" description="Helical" evidence="2">
    <location>
        <begin position="205"/>
        <end position="227"/>
    </location>
</feature>
<evidence type="ECO:0000313" key="3">
    <source>
        <dbReference type="EMBL" id="MCP8938051.1"/>
    </source>
</evidence>
<feature type="transmembrane region" description="Helical" evidence="2">
    <location>
        <begin position="111"/>
        <end position="134"/>
    </location>
</feature>
<dbReference type="Pfam" id="PF09490">
    <property type="entry name" value="CbtA"/>
    <property type="match status" value="1"/>
</dbReference>
<feature type="transmembrane region" description="Helical" evidence="2">
    <location>
        <begin position="170"/>
        <end position="185"/>
    </location>
</feature>
<evidence type="ECO:0000256" key="2">
    <source>
        <dbReference type="SAM" id="Phobius"/>
    </source>
</evidence>
<dbReference type="InterPro" id="IPR012666">
    <property type="entry name" value="CbtA_put"/>
</dbReference>
<sequence>MSVFRSIVFSAALAGLVVGGVVTLVQHLLTTPLILQAEQYESAGAAPPAAHEHAGADHAAHEHGEAAWQPRDGLERTLYTAGANVLNTTGFALMLLAFYTLRGGRIGWRQGLLWGLAGFAAFSLAPALGLPPQLPGAAETPLGPRQLWWVATAAATLGGLGLVGLLRTPLAIVAGLALIALPHLIGAPQLAEAGSSVPLALSRQFVLAALATSFVSWVMLGWLTGLLHARSA</sequence>
<keyword evidence="4" id="KW-1185">Reference proteome</keyword>
<protein>
    <submittedName>
        <fullName evidence="3">CbtA family protein</fullName>
    </submittedName>
</protein>
<feature type="compositionally biased region" description="Basic and acidic residues" evidence="1">
    <location>
        <begin position="50"/>
        <end position="65"/>
    </location>
</feature>
<dbReference type="Proteomes" id="UP001205890">
    <property type="component" value="Unassembled WGS sequence"/>
</dbReference>
<keyword evidence="2" id="KW-1133">Transmembrane helix</keyword>
<reference evidence="3 4" key="1">
    <citation type="submission" date="2022-07" db="EMBL/GenBank/DDBJ databases">
        <authorList>
            <person name="Li W.-J."/>
            <person name="Deng Q.-Q."/>
        </authorList>
    </citation>
    <scope>NUCLEOTIDE SEQUENCE [LARGE SCALE GENOMIC DNA]</scope>
    <source>
        <strain evidence="3 4">SYSU M60028</strain>
    </source>
</reference>
<feature type="transmembrane region" description="Helical" evidence="2">
    <location>
        <begin position="7"/>
        <end position="29"/>
    </location>
</feature>
<name>A0ABT1LAB7_9HYPH</name>
<comment type="caution">
    <text evidence="3">The sequence shown here is derived from an EMBL/GenBank/DDBJ whole genome shotgun (WGS) entry which is preliminary data.</text>
</comment>
<feature type="region of interest" description="Disordered" evidence="1">
    <location>
        <begin position="46"/>
        <end position="66"/>
    </location>
</feature>
<feature type="transmembrane region" description="Helical" evidence="2">
    <location>
        <begin position="146"/>
        <end position="163"/>
    </location>
</feature>
<dbReference type="NCBIfam" id="TIGR02458">
    <property type="entry name" value="CbtA"/>
    <property type="match status" value="1"/>
</dbReference>
<evidence type="ECO:0000313" key="4">
    <source>
        <dbReference type="Proteomes" id="UP001205890"/>
    </source>
</evidence>
<keyword evidence="2" id="KW-0812">Transmembrane</keyword>
<evidence type="ECO:0000256" key="1">
    <source>
        <dbReference type="SAM" id="MobiDB-lite"/>
    </source>
</evidence>
<keyword evidence="2" id="KW-0472">Membrane</keyword>
<accession>A0ABT1LAB7</accession>
<dbReference type="EMBL" id="JANCLU010000004">
    <property type="protein sequence ID" value="MCP8938051.1"/>
    <property type="molecule type" value="Genomic_DNA"/>
</dbReference>
<dbReference type="RefSeq" id="WP_254739566.1">
    <property type="nucleotide sequence ID" value="NZ_JANCLU010000004.1"/>
</dbReference>
<feature type="transmembrane region" description="Helical" evidence="2">
    <location>
        <begin position="78"/>
        <end position="99"/>
    </location>
</feature>
<gene>
    <name evidence="3" type="ORF">NK718_05950</name>
</gene>
<proteinExistence type="predicted"/>